<dbReference type="Gene3D" id="3.40.50.12500">
    <property type="match status" value="1"/>
</dbReference>
<dbReference type="AlphaFoldDB" id="A0A167SMM7"/>
<evidence type="ECO:0000313" key="1">
    <source>
        <dbReference type="EMBL" id="OAA59760.1"/>
    </source>
</evidence>
<sequence>MNQPKPKLRLGIIVPSSNTVLEPVTQRIVADLAGGGLDVTVHFARFRVIKIALSADADAQFAPDAMLAAARLLADARVDVIGWSGTSASWLGFASDEALCRAIETATGIPATSSVLAMNRCLLRRRQQRHRAAQDDVGLVTPYTADVNKAVQTTYRTIGVDIADARSRCAGRSENIEFAQLDEPTLDAMVADVVQNGASTVLIMCTNVRAAQRAKHWEDAYGIHVLDSVAAVVVSMLEAVGVQADPASVDSWGSVFKG</sequence>
<dbReference type="Proteomes" id="UP000076874">
    <property type="component" value="Unassembled WGS sequence"/>
</dbReference>
<dbReference type="EMBL" id="AZHD01000010">
    <property type="protein sequence ID" value="OAA59760.1"/>
    <property type="molecule type" value="Genomic_DNA"/>
</dbReference>
<organism evidence="1 2">
    <name type="scientific">Niveomyces insectorum RCEF 264</name>
    <dbReference type="NCBI Taxonomy" id="1081102"/>
    <lineage>
        <taxon>Eukaryota</taxon>
        <taxon>Fungi</taxon>
        <taxon>Dikarya</taxon>
        <taxon>Ascomycota</taxon>
        <taxon>Pezizomycotina</taxon>
        <taxon>Sordariomycetes</taxon>
        <taxon>Hypocreomycetidae</taxon>
        <taxon>Hypocreales</taxon>
        <taxon>Cordycipitaceae</taxon>
        <taxon>Niveomyces</taxon>
    </lineage>
</organism>
<proteinExistence type="predicted"/>
<dbReference type="Pfam" id="PF17645">
    <property type="entry name" value="Amdase"/>
    <property type="match status" value="1"/>
</dbReference>
<accession>A0A167SMM7</accession>
<keyword evidence="2" id="KW-1185">Reference proteome</keyword>
<evidence type="ECO:0000313" key="2">
    <source>
        <dbReference type="Proteomes" id="UP000076874"/>
    </source>
</evidence>
<dbReference type="PANTHER" id="PTHR40267">
    <property type="entry name" value="BLR3294 PROTEIN"/>
    <property type="match status" value="1"/>
</dbReference>
<gene>
    <name evidence="1" type="ORF">SPI_05958</name>
</gene>
<dbReference type="OrthoDB" id="414270at2759"/>
<dbReference type="PIRSF" id="PIRSF015736">
    <property type="entry name" value="MI"/>
    <property type="match status" value="1"/>
</dbReference>
<dbReference type="InterPro" id="IPR053714">
    <property type="entry name" value="Iso_Racemase_Enz_sf"/>
</dbReference>
<name>A0A167SMM7_9HYPO</name>
<dbReference type="STRING" id="1081102.A0A167SMM7"/>
<dbReference type="InterPro" id="IPR026286">
    <property type="entry name" value="MaiA/AMDase"/>
</dbReference>
<protein>
    <submittedName>
        <fullName evidence="1">Asp/Glu/hydantoin racemase</fullName>
    </submittedName>
</protein>
<dbReference type="PANTHER" id="PTHR40267:SF1">
    <property type="entry name" value="BLR3294 PROTEIN"/>
    <property type="match status" value="1"/>
</dbReference>
<reference evidence="1 2" key="1">
    <citation type="journal article" date="2016" name="Genome Biol. Evol.">
        <title>Divergent and convergent evolution of fungal pathogenicity.</title>
        <authorList>
            <person name="Shang Y."/>
            <person name="Xiao G."/>
            <person name="Zheng P."/>
            <person name="Cen K."/>
            <person name="Zhan S."/>
            <person name="Wang C."/>
        </authorList>
    </citation>
    <scope>NUCLEOTIDE SEQUENCE [LARGE SCALE GENOMIC DNA]</scope>
    <source>
        <strain evidence="1 2">RCEF 264</strain>
    </source>
</reference>
<comment type="caution">
    <text evidence="1">The sequence shown here is derived from an EMBL/GenBank/DDBJ whole genome shotgun (WGS) entry which is preliminary data.</text>
</comment>